<proteinExistence type="predicted"/>
<dbReference type="Proteomes" id="UP000440498">
    <property type="component" value="Unassembled WGS sequence"/>
</dbReference>
<protein>
    <submittedName>
        <fullName evidence="3">Uncharacterized protein</fullName>
    </submittedName>
</protein>
<dbReference type="EMBL" id="WHUG01000008">
    <property type="protein sequence ID" value="MQA40420.1"/>
    <property type="molecule type" value="Genomic_DNA"/>
</dbReference>
<reference evidence="3 4" key="1">
    <citation type="submission" date="2019-10" db="EMBL/GenBank/DDBJ databases">
        <title>Two novel species isolated from a subtropical stream in China.</title>
        <authorList>
            <person name="Lu H."/>
        </authorList>
    </citation>
    <scope>NUCLEOTIDE SEQUENCE [LARGE SCALE GENOMIC DNA]</scope>
    <source>
        <strain evidence="3 4">FT29W</strain>
    </source>
</reference>
<sequence>MTIPTDQLEAPLQFWESRVKASRWLIVKTLSLGVLAAICGVLGQGWLEDASPLFPIISQNYGIWQAGYLLALLVVFLIWAAAMLQKFSLLQNSKQGRAMQQRVDEHNERIAQKKLEAKLRREQAQQEREAAPSFFKTSPRSTKFDY</sequence>
<evidence type="ECO:0000313" key="3">
    <source>
        <dbReference type="EMBL" id="MQA40420.1"/>
    </source>
</evidence>
<keyword evidence="2" id="KW-1133">Transmembrane helix</keyword>
<comment type="caution">
    <text evidence="3">The sequence shown here is derived from an EMBL/GenBank/DDBJ whole genome shotgun (WGS) entry which is preliminary data.</text>
</comment>
<evidence type="ECO:0000256" key="2">
    <source>
        <dbReference type="SAM" id="Phobius"/>
    </source>
</evidence>
<feature type="region of interest" description="Disordered" evidence="1">
    <location>
        <begin position="118"/>
        <end position="146"/>
    </location>
</feature>
<feature type="transmembrane region" description="Helical" evidence="2">
    <location>
        <begin position="66"/>
        <end position="84"/>
    </location>
</feature>
<feature type="compositionally biased region" description="Polar residues" evidence="1">
    <location>
        <begin position="135"/>
        <end position="146"/>
    </location>
</feature>
<keyword evidence="2" id="KW-0472">Membrane</keyword>
<feature type="compositionally biased region" description="Basic and acidic residues" evidence="1">
    <location>
        <begin position="118"/>
        <end position="130"/>
    </location>
</feature>
<evidence type="ECO:0000313" key="4">
    <source>
        <dbReference type="Proteomes" id="UP000440498"/>
    </source>
</evidence>
<dbReference type="RefSeq" id="WP_152839657.1">
    <property type="nucleotide sequence ID" value="NZ_WHUG01000008.1"/>
</dbReference>
<accession>A0A6A7N5U2</accession>
<organism evidence="3 4">
    <name type="scientific">Rugamonas aquatica</name>
    <dbReference type="NCBI Taxonomy" id="2743357"/>
    <lineage>
        <taxon>Bacteria</taxon>
        <taxon>Pseudomonadati</taxon>
        <taxon>Pseudomonadota</taxon>
        <taxon>Betaproteobacteria</taxon>
        <taxon>Burkholderiales</taxon>
        <taxon>Oxalobacteraceae</taxon>
        <taxon>Telluria group</taxon>
        <taxon>Rugamonas</taxon>
    </lineage>
</organism>
<feature type="transmembrane region" description="Helical" evidence="2">
    <location>
        <begin position="25"/>
        <end position="46"/>
    </location>
</feature>
<gene>
    <name evidence="3" type="ORF">GEV02_19900</name>
</gene>
<name>A0A6A7N5U2_9BURK</name>
<keyword evidence="4" id="KW-1185">Reference proteome</keyword>
<dbReference type="AlphaFoldDB" id="A0A6A7N5U2"/>
<keyword evidence="2" id="KW-0812">Transmembrane</keyword>
<evidence type="ECO:0000256" key="1">
    <source>
        <dbReference type="SAM" id="MobiDB-lite"/>
    </source>
</evidence>